<keyword evidence="4" id="KW-1185">Reference proteome</keyword>
<protein>
    <recommendedName>
        <fullName evidence="5">Integral membrane protein</fullName>
    </recommendedName>
</protein>
<feature type="transmembrane region" description="Helical" evidence="2">
    <location>
        <begin position="140"/>
        <end position="173"/>
    </location>
</feature>
<dbReference type="Proteomes" id="UP001500212">
    <property type="component" value="Unassembled WGS sequence"/>
</dbReference>
<evidence type="ECO:0008006" key="5">
    <source>
        <dbReference type="Google" id="ProtNLM"/>
    </source>
</evidence>
<evidence type="ECO:0000256" key="2">
    <source>
        <dbReference type="SAM" id="Phobius"/>
    </source>
</evidence>
<evidence type="ECO:0000313" key="3">
    <source>
        <dbReference type="EMBL" id="GAA4602819.1"/>
    </source>
</evidence>
<feature type="transmembrane region" description="Helical" evidence="2">
    <location>
        <begin position="217"/>
        <end position="234"/>
    </location>
</feature>
<name>A0ABP8TEU1_9ACTN</name>
<keyword evidence="2" id="KW-0472">Membrane</keyword>
<feature type="transmembrane region" description="Helical" evidence="2">
    <location>
        <begin position="106"/>
        <end position="128"/>
    </location>
</feature>
<comment type="caution">
    <text evidence="3">The sequence shown here is derived from an EMBL/GenBank/DDBJ whole genome shotgun (WGS) entry which is preliminary data.</text>
</comment>
<feature type="transmembrane region" description="Helical" evidence="2">
    <location>
        <begin position="240"/>
        <end position="260"/>
    </location>
</feature>
<feature type="transmembrane region" description="Helical" evidence="2">
    <location>
        <begin position="47"/>
        <end position="65"/>
    </location>
</feature>
<evidence type="ECO:0000313" key="4">
    <source>
        <dbReference type="Proteomes" id="UP001500212"/>
    </source>
</evidence>
<feature type="transmembrane region" description="Helical" evidence="2">
    <location>
        <begin position="317"/>
        <end position="338"/>
    </location>
</feature>
<accession>A0ABP8TEU1</accession>
<feature type="transmembrane region" description="Helical" evidence="2">
    <location>
        <begin position="179"/>
        <end position="205"/>
    </location>
</feature>
<feature type="transmembrane region" description="Helical" evidence="2">
    <location>
        <begin position="267"/>
        <end position="286"/>
    </location>
</feature>
<evidence type="ECO:0000256" key="1">
    <source>
        <dbReference type="SAM" id="MobiDB-lite"/>
    </source>
</evidence>
<dbReference type="EMBL" id="BAABHJ010000002">
    <property type="protein sequence ID" value="GAA4602819.1"/>
    <property type="molecule type" value="Genomic_DNA"/>
</dbReference>
<keyword evidence="2" id="KW-0812">Transmembrane</keyword>
<proteinExistence type="predicted"/>
<gene>
    <name evidence="3" type="ORF">GCM10023195_08960</name>
</gene>
<keyword evidence="2" id="KW-1133">Transmembrane helix</keyword>
<sequence length="564" mass="60196">MTTSMRPRPSGGLDATGRAADRVATAPAPDHRWEWARRCLAVPVRHPWMVTLSLGLLVIALNLRGPDLPAQYFRTWVARNAGLVAFNNQWYDGHSLPGYSVLFPPIAAVLGARMTGLLACTVITWAACRLLPGPRDSAQIFFRLALAIGIVGELIIGQLPFALGLAFGLAALLAALEGLPSLVLLMAACCSLSSPLAGLFLLLAGLSWAPQAGWRRVAPLGSAALGMAVSFVTGGGSGRFPFPLVNLLGVLLFSILTLAIAPRSSTLIRRFAVIYGTLSAALFFVPNPVGANIARLGSTLALPAAGYLLLRYRRRLVLALLIVPLLSWQLVPVATALANSAGDPSSNATYYAGLQSFLATRKPAAGRLEVPFTREHWETVFLAQRFPLARGWERQLDLRYSPALYRPLTADGYRAWLNANAVGLVALPDVPLDRGGLSEAALLANPPSYLREVWHDAHWKVWEVADGVPLASGPATLRTLAVSSFILDFPTAGTETVRIHANDMWGVADGGAACLTTTADGWFQVTALRPGPVRVHATVGNIIDRDVHPECAFAESPNPSMSPG</sequence>
<reference evidence="4" key="1">
    <citation type="journal article" date="2019" name="Int. J. Syst. Evol. Microbiol.">
        <title>The Global Catalogue of Microorganisms (GCM) 10K type strain sequencing project: providing services to taxonomists for standard genome sequencing and annotation.</title>
        <authorList>
            <consortium name="The Broad Institute Genomics Platform"/>
            <consortium name="The Broad Institute Genome Sequencing Center for Infectious Disease"/>
            <person name="Wu L."/>
            <person name="Ma J."/>
        </authorList>
    </citation>
    <scope>NUCLEOTIDE SEQUENCE [LARGE SCALE GENOMIC DNA]</scope>
    <source>
        <strain evidence="4">JCM 17938</strain>
    </source>
</reference>
<feature type="region of interest" description="Disordered" evidence="1">
    <location>
        <begin position="1"/>
        <end position="21"/>
    </location>
</feature>
<feature type="transmembrane region" description="Helical" evidence="2">
    <location>
        <begin position="292"/>
        <end position="310"/>
    </location>
</feature>
<organism evidence="3 4">
    <name type="scientific">Actinoallomurus liliacearum</name>
    <dbReference type="NCBI Taxonomy" id="1080073"/>
    <lineage>
        <taxon>Bacteria</taxon>
        <taxon>Bacillati</taxon>
        <taxon>Actinomycetota</taxon>
        <taxon>Actinomycetes</taxon>
        <taxon>Streptosporangiales</taxon>
        <taxon>Thermomonosporaceae</taxon>
        <taxon>Actinoallomurus</taxon>
    </lineage>
</organism>